<gene>
    <name evidence="3" type="ORF">ACFFGV_12315</name>
</gene>
<dbReference type="InterPro" id="IPR025028">
    <property type="entry name" value="DUF3951"/>
</dbReference>
<organism evidence="3 4">
    <name type="scientific">Pontibacillus salicampi</name>
    <dbReference type="NCBI Taxonomy" id="1449801"/>
    <lineage>
        <taxon>Bacteria</taxon>
        <taxon>Bacillati</taxon>
        <taxon>Bacillota</taxon>
        <taxon>Bacilli</taxon>
        <taxon>Bacillales</taxon>
        <taxon>Bacillaceae</taxon>
        <taxon>Pontibacillus</taxon>
    </lineage>
</organism>
<dbReference type="Pfam" id="PF13131">
    <property type="entry name" value="DUF3951"/>
    <property type="match status" value="1"/>
</dbReference>
<proteinExistence type="predicted"/>
<evidence type="ECO:0000256" key="1">
    <source>
        <dbReference type="SAM" id="MobiDB-lite"/>
    </source>
</evidence>
<dbReference type="RefSeq" id="WP_377348240.1">
    <property type="nucleotide sequence ID" value="NZ_JBHLTP010000011.1"/>
</dbReference>
<dbReference type="Proteomes" id="UP001589836">
    <property type="component" value="Unassembled WGS sequence"/>
</dbReference>
<feature type="transmembrane region" description="Helical" evidence="2">
    <location>
        <begin position="6"/>
        <end position="24"/>
    </location>
</feature>
<keyword evidence="4" id="KW-1185">Reference proteome</keyword>
<evidence type="ECO:0000313" key="3">
    <source>
        <dbReference type="EMBL" id="MFC0524350.1"/>
    </source>
</evidence>
<protein>
    <submittedName>
        <fullName evidence="3">DUF3951 domain-containing protein</fullName>
    </submittedName>
</protein>
<feature type="compositionally biased region" description="Acidic residues" evidence="1">
    <location>
        <begin position="53"/>
        <end position="67"/>
    </location>
</feature>
<dbReference type="EMBL" id="JBHLTP010000011">
    <property type="protein sequence ID" value="MFC0524350.1"/>
    <property type="molecule type" value="Genomic_DNA"/>
</dbReference>
<sequence length="75" mass="8771">MLIITLLSISFPFLIFVLLLYGMYKGLIKKSNITAYYTPFDEITGQSYNSFQDEQEMEEEEDNQEGEEINKLPHV</sequence>
<evidence type="ECO:0000313" key="4">
    <source>
        <dbReference type="Proteomes" id="UP001589836"/>
    </source>
</evidence>
<keyword evidence="2" id="KW-0812">Transmembrane</keyword>
<evidence type="ECO:0000256" key="2">
    <source>
        <dbReference type="SAM" id="Phobius"/>
    </source>
</evidence>
<keyword evidence="2" id="KW-1133">Transmembrane helix</keyword>
<accession>A0ABV6LPL3</accession>
<feature type="region of interest" description="Disordered" evidence="1">
    <location>
        <begin position="48"/>
        <end position="75"/>
    </location>
</feature>
<comment type="caution">
    <text evidence="3">The sequence shown here is derived from an EMBL/GenBank/DDBJ whole genome shotgun (WGS) entry which is preliminary data.</text>
</comment>
<reference evidence="3 4" key="1">
    <citation type="submission" date="2024-09" db="EMBL/GenBank/DDBJ databases">
        <authorList>
            <person name="Sun Q."/>
            <person name="Mori K."/>
        </authorList>
    </citation>
    <scope>NUCLEOTIDE SEQUENCE [LARGE SCALE GENOMIC DNA]</scope>
    <source>
        <strain evidence="3 4">NCAIM B.02529</strain>
    </source>
</reference>
<keyword evidence="2" id="KW-0472">Membrane</keyword>
<name>A0ABV6LPL3_9BACI</name>